<reference evidence="1 2" key="1">
    <citation type="submission" date="2018-04" db="EMBL/GenBank/DDBJ databases">
        <title>Genomic Encyclopedia of Type Strains, Phase III (KMG-III): the genomes of soil and plant-associated and newly described type strains.</title>
        <authorList>
            <person name="Whitman W."/>
        </authorList>
    </citation>
    <scope>NUCLEOTIDE SEQUENCE [LARGE SCALE GENOMIC DNA]</scope>
    <source>
        <strain evidence="1 2">JA192</strain>
    </source>
</reference>
<dbReference type="Pfam" id="PF02082">
    <property type="entry name" value="Rrf2"/>
    <property type="match status" value="1"/>
</dbReference>
<gene>
    <name evidence="1" type="ORF">C8J29_11095</name>
</gene>
<evidence type="ECO:0000313" key="1">
    <source>
        <dbReference type="EMBL" id="PTM75875.1"/>
    </source>
</evidence>
<dbReference type="EMBL" id="PZZW01000010">
    <property type="protein sequence ID" value="PTM75875.1"/>
    <property type="molecule type" value="Genomic_DNA"/>
</dbReference>
<proteinExistence type="predicted"/>
<dbReference type="InterPro" id="IPR000944">
    <property type="entry name" value="Tscrpt_reg_Rrf2"/>
</dbReference>
<dbReference type="InterPro" id="IPR036388">
    <property type="entry name" value="WH-like_DNA-bd_sf"/>
</dbReference>
<dbReference type="SUPFAM" id="SSF46785">
    <property type="entry name" value="Winged helix' DNA-binding domain"/>
    <property type="match status" value="1"/>
</dbReference>
<dbReference type="RefSeq" id="WP_069331953.1">
    <property type="nucleotide sequence ID" value="NZ_MABH01000134.1"/>
</dbReference>
<dbReference type="PANTHER" id="PTHR33221">
    <property type="entry name" value="WINGED HELIX-TURN-HELIX TRANSCRIPTIONAL REGULATOR, RRF2 FAMILY"/>
    <property type="match status" value="1"/>
</dbReference>
<dbReference type="InterPro" id="IPR036390">
    <property type="entry name" value="WH_DNA-bd_sf"/>
</dbReference>
<keyword evidence="2" id="KW-1185">Reference proteome</keyword>
<sequence length="151" mass="16681">MRQDTRLSRLLHVLLHMAQTDAPMTSQHIAEMLGSNAVVVRRIMAGLREGGYVEAERGHGGGWRIIRRTEEITVLDVYRSLGSPDLFAFGFSNPQPSCLVEQSVNATIAESTETATAAILEKFATLRLSQIEAEVQERMSKRTRGRAADLG</sequence>
<organism evidence="1 2">
    <name type="scientific">Cereibacter johrii</name>
    <dbReference type="NCBI Taxonomy" id="445629"/>
    <lineage>
        <taxon>Bacteria</taxon>
        <taxon>Pseudomonadati</taxon>
        <taxon>Pseudomonadota</taxon>
        <taxon>Alphaproteobacteria</taxon>
        <taxon>Rhodobacterales</taxon>
        <taxon>Paracoccaceae</taxon>
        <taxon>Cereibacter</taxon>
    </lineage>
</organism>
<accession>A0ABX5J419</accession>
<dbReference type="Gene3D" id="1.10.10.10">
    <property type="entry name" value="Winged helix-like DNA-binding domain superfamily/Winged helix DNA-binding domain"/>
    <property type="match status" value="1"/>
</dbReference>
<protein>
    <submittedName>
        <fullName evidence="1">BadM/Rrf2 family transcriptional regulator</fullName>
    </submittedName>
</protein>
<dbReference type="Proteomes" id="UP000240800">
    <property type="component" value="Unassembled WGS sequence"/>
</dbReference>
<comment type="caution">
    <text evidence="1">The sequence shown here is derived from an EMBL/GenBank/DDBJ whole genome shotgun (WGS) entry which is preliminary data.</text>
</comment>
<name>A0ABX5J419_9RHOB</name>
<dbReference type="PROSITE" id="PS51197">
    <property type="entry name" value="HTH_RRF2_2"/>
    <property type="match status" value="1"/>
</dbReference>
<evidence type="ECO:0000313" key="2">
    <source>
        <dbReference type="Proteomes" id="UP000240800"/>
    </source>
</evidence>
<dbReference type="PANTHER" id="PTHR33221:SF15">
    <property type="entry name" value="HTH-TYPE TRANSCRIPTIONAL REGULATOR YWGB-RELATED"/>
    <property type="match status" value="1"/>
</dbReference>